<gene>
    <name evidence="1" type="ORF">CTRU02_202943</name>
</gene>
<accession>A0ACC3Z7X4</accession>
<dbReference type="Proteomes" id="UP000805649">
    <property type="component" value="Unassembled WGS sequence"/>
</dbReference>
<comment type="caution">
    <text evidence="1">The sequence shown here is derived from an EMBL/GenBank/DDBJ whole genome shotgun (WGS) entry which is preliminary data.</text>
</comment>
<name>A0ACC3Z7X4_COLTU</name>
<evidence type="ECO:0000313" key="1">
    <source>
        <dbReference type="EMBL" id="KAL0940180.1"/>
    </source>
</evidence>
<proteinExistence type="predicted"/>
<protein>
    <submittedName>
        <fullName evidence="1">Short-chain dehydrogenase/reductase family protein</fullName>
    </submittedName>
</protein>
<sequence>MSDLTSVRASNSLITETDIPKTAVFVGGTDGIGKSALEKLVSKGSSIKVYIVGRDKSRHSSQLDELRKTNPRAVLIYLQGQISLLAEAQRLANEIASQEDKIDLLFLSAGYLPFTGPQAQLTMATETSEGLEASLAVAYYSRIVFIMSLLPKLRDGERSLRSPRVVFILAAGKESTEIFLDDIDLKSPGHFNLGNYAGQVATLATLTLRRLSEAPENQDIVFIHSHPGLVSTDLMKKSWGDKFNPGQASGGSELGTFTPFTPGESGERCLFLITSAEFGGKGVAVQSGREAAQTLNHSVNGSLFSVDDKLQALQQDELLTKLEEKEASRKIWDHTMRILKSTTQIV</sequence>
<evidence type="ECO:0000313" key="2">
    <source>
        <dbReference type="Proteomes" id="UP000805649"/>
    </source>
</evidence>
<reference evidence="1 2" key="1">
    <citation type="journal article" date="2020" name="Phytopathology">
        <title>Genome Sequence Resources of Colletotrichum truncatum, C. plurivorum, C. musicola, and C. sojae: Four Species Pathogenic to Soybean (Glycine max).</title>
        <authorList>
            <person name="Rogerio F."/>
            <person name="Boufleur T.R."/>
            <person name="Ciampi-Guillardi M."/>
            <person name="Sukno S.A."/>
            <person name="Thon M.R."/>
            <person name="Massola Junior N.S."/>
            <person name="Baroncelli R."/>
        </authorList>
    </citation>
    <scope>NUCLEOTIDE SEQUENCE [LARGE SCALE GENOMIC DNA]</scope>
    <source>
        <strain evidence="1 2">CMES1059</strain>
    </source>
</reference>
<keyword evidence="2" id="KW-1185">Reference proteome</keyword>
<dbReference type="EMBL" id="VUJX02000002">
    <property type="protein sequence ID" value="KAL0940180.1"/>
    <property type="molecule type" value="Genomic_DNA"/>
</dbReference>
<organism evidence="1 2">
    <name type="scientific">Colletotrichum truncatum</name>
    <name type="common">Anthracnose fungus</name>
    <name type="synonym">Colletotrichum capsici</name>
    <dbReference type="NCBI Taxonomy" id="5467"/>
    <lineage>
        <taxon>Eukaryota</taxon>
        <taxon>Fungi</taxon>
        <taxon>Dikarya</taxon>
        <taxon>Ascomycota</taxon>
        <taxon>Pezizomycotina</taxon>
        <taxon>Sordariomycetes</taxon>
        <taxon>Hypocreomycetidae</taxon>
        <taxon>Glomerellales</taxon>
        <taxon>Glomerellaceae</taxon>
        <taxon>Colletotrichum</taxon>
        <taxon>Colletotrichum truncatum species complex</taxon>
    </lineage>
</organism>